<reference evidence="2" key="1">
    <citation type="submission" date="2022-11" db="EMBL/GenBank/DDBJ databases">
        <title>Robbsia betulipollinis sp. nov., isolated from pollen of birch (Betula pendula).</title>
        <authorList>
            <person name="Shi H."/>
            <person name="Ambika Manirajan B."/>
            <person name="Ratering S."/>
            <person name="Geissler-Plaum R."/>
            <person name="Schnell S."/>
        </authorList>
    </citation>
    <scope>NUCLEOTIDE SEQUENCE</scope>
    <source>
        <strain evidence="2">Bb-Pol-6</strain>
    </source>
</reference>
<protein>
    <submittedName>
        <fullName evidence="2">Uracil-DNA glycosylase</fullName>
    </submittedName>
</protein>
<dbReference type="SUPFAM" id="SSF52141">
    <property type="entry name" value="Uracil-DNA glycosylase-like"/>
    <property type="match status" value="1"/>
</dbReference>
<dbReference type="EMBL" id="JAPMXC010000004">
    <property type="protein sequence ID" value="MCY0388428.1"/>
    <property type="molecule type" value="Genomic_DNA"/>
</dbReference>
<gene>
    <name evidence="2" type="ORF">OVY01_14555</name>
</gene>
<sequence length="220" mass="24118">MKGAANVDTAQVLFDSLALAGEREKRALRLGQPHMRQLTAYVHELTKRTGLVPYFDPMDGGCRAKILLLLQSPSAYAVHPRFVSQDNPVATQRNLRSFLAEAGVKREMLVMWNIFPWLPESRGARKRGLNKIDFQEGLAELPGLLVLLKDLRVVVLAGRGAQNAHTFLASCLPGLTILDMPHPSPLAVCANRGVAPKIVSVLKYAHDLALDAELTDRVGP</sequence>
<organism evidence="2 3">
    <name type="scientific">Robbsia betulipollinis</name>
    <dbReference type="NCBI Taxonomy" id="2981849"/>
    <lineage>
        <taxon>Bacteria</taxon>
        <taxon>Pseudomonadati</taxon>
        <taxon>Pseudomonadota</taxon>
        <taxon>Betaproteobacteria</taxon>
        <taxon>Burkholderiales</taxon>
        <taxon>Burkholderiaceae</taxon>
        <taxon>Robbsia</taxon>
    </lineage>
</organism>
<dbReference type="InterPro" id="IPR036895">
    <property type="entry name" value="Uracil-DNA_glycosylase-like_sf"/>
</dbReference>
<dbReference type="RefSeq" id="WP_267848321.1">
    <property type="nucleotide sequence ID" value="NZ_JAPMXC010000004.1"/>
</dbReference>
<accession>A0ABT3ZRB2</accession>
<dbReference type="Proteomes" id="UP001082899">
    <property type="component" value="Unassembled WGS sequence"/>
</dbReference>
<keyword evidence="3" id="KW-1185">Reference proteome</keyword>
<dbReference type="Pfam" id="PF03167">
    <property type="entry name" value="UDG"/>
    <property type="match status" value="1"/>
</dbReference>
<name>A0ABT3ZRB2_9BURK</name>
<comment type="caution">
    <text evidence="2">The sequence shown here is derived from an EMBL/GenBank/DDBJ whole genome shotgun (WGS) entry which is preliminary data.</text>
</comment>
<feature type="domain" description="Uracil-DNA glycosylase-like" evidence="1">
    <location>
        <begin position="63"/>
        <end position="190"/>
    </location>
</feature>
<dbReference type="CDD" id="cd10035">
    <property type="entry name" value="UDG_like"/>
    <property type="match status" value="1"/>
</dbReference>
<proteinExistence type="predicted"/>
<evidence type="ECO:0000313" key="3">
    <source>
        <dbReference type="Proteomes" id="UP001082899"/>
    </source>
</evidence>
<dbReference type="Gene3D" id="3.40.470.10">
    <property type="entry name" value="Uracil-DNA glycosylase-like domain"/>
    <property type="match status" value="1"/>
</dbReference>
<dbReference type="InterPro" id="IPR005122">
    <property type="entry name" value="Uracil-DNA_glycosylase-like"/>
</dbReference>
<evidence type="ECO:0000259" key="1">
    <source>
        <dbReference type="Pfam" id="PF03167"/>
    </source>
</evidence>
<evidence type="ECO:0000313" key="2">
    <source>
        <dbReference type="EMBL" id="MCY0388428.1"/>
    </source>
</evidence>